<evidence type="ECO:0000313" key="3">
    <source>
        <dbReference type="EMBL" id="NEN53453.1"/>
    </source>
</evidence>
<dbReference type="Proteomes" id="UP000471152">
    <property type="component" value="Unassembled WGS sequence"/>
</dbReference>
<evidence type="ECO:0000313" key="4">
    <source>
        <dbReference type="Proteomes" id="UP000468828"/>
    </source>
</evidence>
<accession>A0A6P0F0A7</accession>
<dbReference type="AlphaFoldDB" id="A0A6P0F0A7"/>
<evidence type="ECO:0000256" key="1">
    <source>
        <dbReference type="SAM" id="MobiDB-lite"/>
    </source>
</evidence>
<keyword evidence="4" id="KW-1185">Reference proteome</keyword>
<sequence length="130" mass="13698">MATGKSEALVARRRAAQRVQEHMEREARVLTEAVTAVMESAELRASLTEQIAAADATFRASIGALANLGKTPDEIALLCDVPLTDVRAARRAPRAPRGDSDDTPPGADGDQGSEESVRSTGESQQAELVG</sequence>
<comment type="caution">
    <text evidence="2">The sequence shown here is derived from an EMBL/GenBank/DDBJ whole genome shotgun (WGS) entry which is preliminary data.</text>
</comment>
<protein>
    <submittedName>
        <fullName evidence="2">Uncharacterized protein</fullName>
    </submittedName>
</protein>
<name>A0A6P0F0A7_9ACTN</name>
<gene>
    <name evidence="3" type="ORF">G3R41_21350</name>
    <name evidence="2" type="ORF">GCU67_20635</name>
</gene>
<reference evidence="3 5" key="2">
    <citation type="submission" date="2020-02" db="EMBL/GenBank/DDBJ databases">
        <title>The WGS of Modestobacter muralis DSM 100205.</title>
        <authorList>
            <person name="Jiang Z."/>
        </authorList>
    </citation>
    <scope>NUCLEOTIDE SEQUENCE [LARGE SCALE GENOMIC DNA]</scope>
    <source>
        <strain evidence="3 5">DSM 100205</strain>
    </source>
</reference>
<dbReference type="EMBL" id="JAAGWH010000067">
    <property type="protein sequence ID" value="NEK96553.1"/>
    <property type="molecule type" value="Genomic_DNA"/>
</dbReference>
<proteinExistence type="predicted"/>
<dbReference type="RefSeq" id="WP_163613276.1">
    <property type="nucleotide sequence ID" value="NZ_JAAGWB010000070.1"/>
</dbReference>
<feature type="region of interest" description="Disordered" evidence="1">
    <location>
        <begin position="89"/>
        <end position="130"/>
    </location>
</feature>
<evidence type="ECO:0000313" key="5">
    <source>
        <dbReference type="Proteomes" id="UP000471152"/>
    </source>
</evidence>
<dbReference type="EMBL" id="JAAGWB010000070">
    <property type="protein sequence ID" value="NEN53453.1"/>
    <property type="molecule type" value="Genomic_DNA"/>
</dbReference>
<organism evidence="2 4">
    <name type="scientific">Modestobacter muralis</name>
    <dbReference type="NCBI Taxonomy" id="1608614"/>
    <lineage>
        <taxon>Bacteria</taxon>
        <taxon>Bacillati</taxon>
        <taxon>Actinomycetota</taxon>
        <taxon>Actinomycetes</taxon>
        <taxon>Geodermatophilales</taxon>
        <taxon>Geodermatophilaceae</taxon>
        <taxon>Modestobacter</taxon>
    </lineage>
</organism>
<dbReference type="Proteomes" id="UP000468828">
    <property type="component" value="Unassembled WGS sequence"/>
</dbReference>
<feature type="compositionally biased region" description="Polar residues" evidence="1">
    <location>
        <begin position="118"/>
        <end position="130"/>
    </location>
</feature>
<reference evidence="2 4" key="1">
    <citation type="submission" date="2020-01" db="EMBL/GenBank/DDBJ databases">
        <title>the WGS Modestobacter muralis CPCC 204518.</title>
        <authorList>
            <person name="Jiang Z."/>
        </authorList>
    </citation>
    <scope>NUCLEOTIDE SEQUENCE [LARGE SCALE GENOMIC DNA]</scope>
    <source>
        <strain evidence="2 4">DSM 100205</strain>
    </source>
</reference>
<evidence type="ECO:0000313" key="2">
    <source>
        <dbReference type="EMBL" id="NEK96553.1"/>
    </source>
</evidence>